<dbReference type="Proteomes" id="UP000533953">
    <property type="component" value="Unassembled WGS sequence"/>
</dbReference>
<keyword evidence="2" id="KW-0812">Transmembrane</keyword>
<keyword evidence="2" id="KW-1133">Transmembrane helix</keyword>
<protein>
    <submittedName>
        <fullName evidence="3">Uncharacterized protein</fullName>
    </submittedName>
</protein>
<organism evidence="3 4">
    <name type="scientific">Listeria booriae</name>
    <dbReference type="NCBI Taxonomy" id="1552123"/>
    <lineage>
        <taxon>Bacteria</taxon>
        <taxon>Bacillati</taxon>
        <taxon>Bacillota</taxon>
        <taxon>Bacilli</taxon>
        <taxon>Bacillales</taxon>
        <taxon>Listeriaceae</taxon>
        <taxon>Listeria</taxon>
    </lineage>
</organism>
<proteinExistence type="predicted"/>
<sequence length="291" mass="32805">MFTFGAILATFFLIIFGVSLIWGLIQLMRKKNIRKPLLFSGISFAIAIIGIVLVFTFPAPTTTQTTAEKTESKAIKDDTKIKEDADKKEQARLEKDAEKEKQDAEIKKAQALEVTKKIEEQKAKDEALKKKKEADELAKKEALAKQKEQEKLALEQKEKQDKQKASKKDELKSKIDLSSYGDYQFSGSANIKPLEAKIKTKKMALSFEWRNDDGVADKRSFNGSGVTVIAYQNNKELKQLDESTSGASQSIKKNTTLEIDYDYNLIDSSPVMIKMLPLEGDAKEFTFKLTK</sequence>
<evidence type="ECO:0000256" key="2">
    <source>
        <dbReference type="SAM" id="Phobius"/>
    </source>
</evidence>
<dbReference type="AlphaFoldDB" id="A0A7X1CBI1"/>
<evidence type="ECO:0000256" key="1">
    <source>
        <dbReference type="SAM" id="MobiDB-lite"/>
    </source>
</evidence>
<feature type="transmembrane region" description="Helical" evidence="2">
    <location>
        <begin position="6"/>
        <end position="25"/>
    </location>
</feature>
<feature type="compositionally biased region" description="Basic and acidic residues" evidence="1">
    <location>
        <begin position="68"/>
        <end position="104"/>
    </location>
</feature>
<reference evidence="3 4" key="1">
    <citation type="submission" date="2020-03" db="EMBL/GenBank/DDBJ databases">
        <title>Soil Listeria distribution.</title>
        <authorList>
            <person name="Liao J."/>
            <person name="Wiedmann M."/>
        </authorList>
    </citation>
    <scope>NUCLEOTIDE SEQUENCE [LARGE SCALE GENOMIC DNA]</scope>
    <source>
        <strain evidence="3 4">FSL L7-1547</strain>
    </source>
</reference>
<name>A0A7X1CBI1_9LIST</name>
<comment type="caution">
    <text evidence="3">The sequence shown here is derived from an EMBL/GenBank/DDBJ whole genome shotgun (WGS) entry which is preliminary data.</text>
</comment>
<keyword evidence="2" id="KW-0472">Membrane</keyword>
<dbReference type="EMBL" id="JAASTX010000006">
    <property type="protein sequence ID" value="MBC1491449.1"/>
    <property type="molecule type" value="Genomic_DNA"/>
</dbReference>
<gene>
    <name evidence="3" type="ORF">HCI99_06380</name>
</gene>
<evidence type="ECO:0000313" key="3">
    <source>
        <dbReference type="EMBL" id="MBC1491449.1"/>
    </source>
</evidence>
<evidence type="ECO:0000313" key="4">
    <source>
        <dbReference type="Proteomes" id="UP000533953"/>
    </source>
</evidence>
<accession>A0A7X1CBI1</accession>
<feature type="transmembrane region" description="Helical" evidence="2">
    <location>
        <begin position="37"/>
        <end position="57"/>
    </location>
</feature>
<dbReference type="RefSeq" id="WP_185417214.1">
    <property type="nucleotide sequence ID" value="NZ_JAASTX010000006.1"/>
</dbReference>
<feature type="region of interest" description="Disordered" evidence="1">
    <location>
        <begin position="66"/>
        <end position="104"/>
    </location>
</feature>
<feature type="region of interest" description="Disordered" evidence="1">
    <location>
        <begin position="149"/>
        <end position="170"/>
    </location>
</feature>